<dbReference type="HOGENOM" id="CLU_039483_0_2_9"/>
<organism evidence="10 11">
    <name type="scientific">Clostridium acetobutylicum (strain ATCC 824 / DSM 792 / JCM 1419 / IAM 19013 / LMG 5710 / NBRC 13948 / NRRL B-527 / VKM B-1787 / 2291 / W)</name>
    <dbReference type="NCBI Taxonomy" id="272562"/>
    <lineage>
        <taxon>Bacteria</taxon>
        <taxon>Bacillati</taxon>
        <taxon>Bacillota</taxon>
        <taxon>Clostridia</taxon>
        <taxon>Eubacteriales</taxon>
        <taxon>Clostridiaceae</taxon>
        <taxon>Clostridium</taxon>
    </lineage>
</organism>
<evidence type="ECO:0000256" key="8">
    <source>
        <dbReference type="SAM" id="Phobius"/>
    </source>
</evidence>
<reference evidence="10 11" key="1">
    <citation type="journal article" date="2001" name="J. Bacteriol.">
        <title>Genome sequence and comparative analysis of the solvent-producing bacterium Clostridium acetobutylicum.</title>
        <authorList>
            <person name="Nolling J."/>
            <person name="Breton G."/>
            <person name="Omelchenko M.V."/>
            <person name="Makarova K.S."/>
            <person name="Zeng Q."/>
            <person name="Gibson R."/>
            <person name="Lee H.M."/>
            <person name="Dubois J."/>
            <person name="Qiu D."/>
            <person name="Hitti J."/>
            <person name="Wolf Y.I."/>
            <person name="Tatusov R.L."/>
            <person name="Sabathe F."/>
            <person name="Doucette-Stamm L."/>
            <person name="Soucaille P."/>
            <person name="Daly M.J."/>
            <person name="Bennett G.N."/>
            <person name="Koonin E.V."/>
            <person name="Smith D.R."/>
        </authorList>
    </citation>
    <scope>NUCLEOTIDE SEQUENCE [LARGE SCALE GENOMIC DNA]</scope>
    <source>
        <strain evidence="11">ATCC 824 / DSM 792 / JCM 1419 / LMG 5710 / VKM B-1787</strain>
    </source>
</reference>
<dbReference type="GeneID" id="44999418"/>
<dbReference type="EMBL" id="AE001437">
    <property type="protein sequence ID" value="AAK80872.1"/>
    <property type="molecule type" value="Genomic_DNA"/>
</dbReference>
<dbReference type="eggNOG" id="COG0842">
    <property type="taxonomic scope" value="Bacteria"/>
</dbReference>
<dbReference type="InterPro" id="IPR051449">
    <property type="entry name" value="ABC-2_transporter_component"/>
</dbReference>
<name>Q97F25_CLOAB</name>
<evidence type="ECO:0000259" key="9">
    <source>
        <dbReference type="PROSITE" id="PS51012"/>
    </source>
</evidence>
<proteinExistence type="inferred from homology"/>
<protein>
    <submittedName>
        <fullName evidence="10">Uncharacterized conserved membrane protein</fullName>
    </submittedName>
</protein>
<keyword evidence="11" id="KW-1185">Reference proteome</keyword>
<feature type="transmembrane region" description="Helical" evidence="8">
    <location>
        <begin position="360"/>
        <end position="382"/>
    </location>
</feature>
<dbReference type="GO" id="GO:0140359">
    <property type="term" value="F:ABC-type transporter activity"/>
    <property type="evidence" value="ECO:0007669"/>
    <property type="project" value="InterPro"/>
</dbReference>
<feature type="transmembrane region" description="Helical" evidence="8">
    <location>
        <begin position="303"/>
        <end position="321"/>
    </location>
</feature>
<dbReference type="PATRIC" id="fig|272562.8.peg.3114"/>
<dbReference type="Gene3D" id="3.40.1710.10">
    <property type="entry name" value="abc type-2 transporter like domain"/>
    <property type="match status" value="1"/>
</dbReference>
<dbReference type="AlphaFoldDB" id="Q97F25"/>
<dbReference type="PIR" id="E97260">
    <property type="entry name" value="E97260"/>
</dbReference>
<dbReference type="PANTHER" id="PTHR30294">
    <property type="entry name" value="MEMBRANE COMPONENT OF ABC TRANSPORTER YHHJ-RELATED"/>
    <property type="match status" value="1"/>
</dbReference>
<sequence>MIYMAFLHLKRILVQNKRGFIITILFPTIVVSLVAFFSNGVSSNTTINIAVVNNDTGKEGKKLLKILDKSNFSIHEVSYKEGEVEIKRNAASICVVIPKNFTQNIKSGEKPSINIVKALNSNVDTAVLNQFNSYIGKQMVLSKAFSETRAFGIKVNQNKFNREIKDNMKNTYVEVTSRYLNNESTRPLSGILSTNLIINFLMYSMIYIVTDIYELKRKKILKRSMSTPNKNSSILMSILLAMFGLLFIQSSILVFVTKNFLHVYFGKSIMAVMLIFAVLNLVVLSAGLVVVRWAKRETHISSVVSLTVTLTSAVGGSFIPLDSIPNLPSVMKKIAYFTPQKWAVEALNKISLENVGVHSILPHIAVLILFALVFFVIGAAQFRRTINE</sequence>
<gene>
    <name evidence="10" type="ordered locus">CA_C2930</name>
</gene>
<evidence type="ECO:0000313" key="11">
    <source>
        <dbReference type="Proteomes" id="UP000000814"/>
    </source>
</evidence>
<dbReference type="Proteomes" id="UP000000814">
    <property type="component" value="Chromosome"/>
</dbReference>
<evidence type="ECO:0000256" key="4">
    <source>
        <dbReference type="ARBA" id="ARBA00022475"/>
    </source>
</evidence>
<dbReference type="PANTHER" id="PTHR30294:SF29">
    <property type="entry name" value="MULTIDRUG ABC TRANSPORTER PERMEASE YBHS-RELATED"/>
    <property type="match status" value="1"/>
</dbReference>
<keyword evidence="7 8" id="KW-0472">Membrane</keyword>
<evidence type="ECO:0000256" key="5">
    <source>
        <dbReference type="ARBA" id="ARBA00022692"/>
    </source>
</evidence>
<dbReference type="KEGG" id="cac:CA_C2930"/>
<dbReference type="GO" id="GO:0005886">
    <property type="term" value="C:plasma membrane"/>
    <property type="evidence" value="ECO:0007669"/>
    <property type="project" value="UniProtKB-SubCell"/>
</dbReference>
<dbReference type="PROSITE" id="PS51012">
    <property type="entry name" value="ABC_TM2"/>
    <property type="match status" value="1"/>
</dbReference>
<comment type="subcellular location">
    <subcellularLocation>
        <location evidence="1">Cell membrane</location>
        <topology evidence="1">Multi-pass membrane protein</topology>
    </subcellularLocation>
</comment>
<keyword evidence="5 8" id="KW-0812">Transmembrane</keyword>
<evidence type="ECO:0000256" key="2">
    <source>
        <dbReference type="ARBA" id="ARBA00007783"/>
    </source>
</evidence>
<dbReference type="InterPro" id="IPR013525">
    <property type="entry name" value="ABC2_TM"/>
</dbReference>
<evidence type="ECO:0000256" key="1">
    <source>
        <dbReference type="ARBA" id="ARBA00004651"/>
    </source>
</evidence>
<feature type="transmembrane region" description="Helical" evidence="8">
    <location>
        <begin position="20"/>
        <end position="38"/>
    </location>
</feature>
<evidence type="ECO:0000256" key="6">
    <source>
        <dbReference type="ARBA" id="ARBA00022989"/>
    </source>
</evidence>
<keyword evidence="4" id="KW-1003">Cell membrane</keyword>
<keyword evidence="3" id="KW-0813">Transport</keyword>
<dbReference type="STRING" id="272562.CA_C2930"/>
<comment type="similarity">
    <text evidence="2">Belongs to the ABC-2 integral membrane protein family.</text>
</comment>
<feature type="domain" description="ABC transmembrane type-2" evidence="9">
    <location>
        <begin position="157"/>
        <end position="385"/>
    </location>
</feature>
<evidence type="ECO:0000256" key="7">
    <source>
        <dbReference type="ARBA" id="ARBA00023136"/>
    </source>
</evidence>
<evidence type="ECO:0000256" key="3">
    <source>
        <dbReference type="ARBA" id="ARBA00022448"/>
    </source>
</evidence>
<feature type="transmembrane region" description="Helical" evidence="8">
    <location>
        <begin position="196"/>
        <end position="213"/>
    </location>
</feature>
<feature type="transmembrane region" description="Helical" evidence="8">
    <location>
        <begin position="268"/>
        <end position="291"/>
    </location>
</feature>
<dbReference type="RefSeq" id="WP_010966213.1">
    <property type="nucleotide sequence ID" value="NC_003030.1"/>
</dbReference>
<evidence type="ECO:0000313" key="10">
    <source>
        <dbReference type="EMBL" id="AAK80872.1"/>
    </source>
</evidence>
<keyword evidence="6 8" id="KW-1133">Transmembrane helix</keyword>
<dbReference type="Pfam" id="PF12698">
    <property type="entry name" value="ABC2_membrane_3"/>
    <property type="match status" value="1"/>
</dbReference>
<feature type="transmembrane region" description="Helical" evidence="8">
    <location>
        <begin position="234"/>
        <end position="256"/>
    </location>
</feature>
<accession>Q97F25</accession>
<dbReference type="OrthoDB" id="266913at2"/>
<dbReference type="InterPro" id="IPR047817">
    <property type="entry name" value="ABC2_TM_bact-type"/>
</dbReference>